<dbReference type="AlphaFoldDB" id="N1PD59"/>
<dbReference type="EMBL" id="KB446543">
    <property type="protein sequence ID" value="EME40533.1"/>
    <property type="molecule type" value="Genomic_DNA"/>
</dbReference>
<dbReference type="eggNOG" id="ENOG502TBUP">
    <property type="taxonomic scope" value="Eukaryota"/>
</dbReference>
<reference evidence="2 3" key="2">
    <citation type="journal article" date="2012" name="PLoS Pathog.">
        <title>Diverse lifestyles and strategies of plant pathogenesis encoded in the genomes of eighteen Dothideomycetes fungi.</title>
        <authorList>
            <person name="Ohm R.A."/>
            <person name="Feau N."/>
            <person name="Henrissat B."/>
            <person name="Schoch C.L."/>
            <person name="Horwitz B.A."/>
            <person name="Barry K.W."/>
            <person name="Condon B.J."/>
            <person name="Copeland A.C."/>
            <person name="Dhillon B."/>
            <person name="Glaser F."/>
            <person name="Hesse C.N."/>
            <person name="Kosti I."/>
            <person name="LaButti K."/>
            <person name="Lindquist E.A."/>
            <person name="Lucas S."/>
            <person name="Salamov A.A."/>
            <person name="Bradshaw R.E."/>
            <person name="Ciuffetti L."/>
            <person name="Hamelin R.C."/>
            <person name="Kema G.H.J."/>
            <person name="Lawrence C."/>
            <person name="Scott J.A."/>
            <person name="Spatafora J.W."/>
            <person name="Turgeon B.G."/>
            <person name="de Wit P.J.G.M."/>
            <person name="Zhong S."/>
            <person name="Goodwin S.B."/>
            <person name="Grigoriev I.V."/>
        </authorList>
    </citation>
    <scope>NUCLEOTIDE SEQUENCE [LARGE SCALE GENOMIC DNA]</scope>
    <source>
        <strain evidence="3">NZE10 / CBS 128990</strain>
    </source>
</reference>
<dbReference type="OMA" id="HVEPPRY"/>
<evidence type="ECO:0000313" key="2">
    <source>
        <dbReference type="EMBL" id="EME40533.1"/>
    </source>
</evidence>
<feature type="compositionally biased region" description="Basic residues" evidence="1">
    <location>
        <begin position="46"/>
        <end position="60"/>
    </location>
</feature>
<sequence>MVVPVVILPLSPCLPPSLSSLRLSILFYGEQGEATRRQVRSAAASHSHRIGPRKAKANKKSRVEDPAQPARRKRLEACVATSSSFVVDPTARHHNISPLKAEDATEDNRKWTEVQPPRYEASPGSIIPSLDDCNGRLAPIPLSTPRSEQQSYVRGQIPSIKSEYSSLSPNLHSPLLALPPSSDPCHQHSRHDSAAVPLTIARIPSHVEPPRYERSFDGRLHLVTTAATSPSQNHSVPPALRVLPEPKPLPRLASQCSEVSVDRSIRTSRSSSHKEDHDNRRPMPSVGEICRVCAIGTRPAFIHAESDVAIGSFAFGRSLGDLPLSGQGSDLVSRIGSLPRPRSKYHTSCVAAFSAADRS</sequence>
<evidence type="ECO:0000256" key="1">
    <source>
        <dbReference type="SAM" id="MobiDB-lite"/>
    </source>
</evidence>
<dbReference type="HOGENOM" id="CLU_771664_0_0_1"/>
<feature type="region of interest" description="Disordered" evidence="1">
    <location>
        <begin position="245"/>
        <end position="283"/>
    </location>
</feature>
<accession>N1PD59</accession>
<reference evidence="3" key="1">
    <citation type="journal article" date="2012" name="PLoS Genet.">
        <title>The genomes of the fungal plant pathogens Cladosporium fulvum and Dothistroma septosporum reveal adaptation to different hosts and lifestyles but also signatures of common ancestry.</title>
        <authorList>
            <person name="de Wit P.J.G.M."/>
            <person name="van der Burgt A."/>
            <person name="Oekmen B."/>
            <person name="Stergiopoulos I."/>
            <person name="Abd-Elsalam K.A."/>
            <person name="Aerts A.L."/>
            <person name="Bahkali A.H."/>
            <person name="Beenen H.G."/>
            <person name="Chettri P."/>
            <person name="Cox M.P."/>
            <person name="Datema E."/>
            <person name="de Vries R.P."/>
            <person name="Dhillon B."/>
            <person name="Ganley A.R."/>
            <person name="Griffiths S.A."/>
            <person name="Guo Y."/>
            <person name="Hamelin R.C."/>
            <person name="Henrissat B."/>
            <person name="Kabir M.S."/>
            <person name="Jashni M.K."/>
            <person name="Kema G."/>
            <person name="Klaubauf S."/>
            <person name="Lapidus A."/>
            <person name="Levasseur A."/>
            <person name="Lindquist E."/>
            <person name="Mehrabi R."/>
            <person name="Ohm R.A."/>
            <person name="Owen T.J."/>
            <person name="Salamov A."/>
            <person name="Schwelm A."/>
            <person name="Schijlen E."/>
            <person name="Sun H."/>
            <person name="van den Burg H.A."/>
            <person name="van Ham R.C.H.J."/>
            <person name="Zhang S."/>
            <person name="Goodwin S.B."/>
            <person name="Grigoriev I.V."/>
            <person name="Collemare J."/>
            <person name="Bradshaw R.E."/>
        </authorList>
    </citation>
    <scope>NUCLEOTIDE SEQUENCE [LARGE SCALE GENOMIC DNA]</scope>
    <source>
        <strain evidence="3">NZE10 / CBS 128990</strain>
    </source>
</reference>
<feature type="region of interest" description="Disordered" evidence="1">
    <location>
        <begin position="38"/>
        <end position="73"/>
    </location>
</feature>
<protein>
    <submittedName>
        <fullName evidence="2">Uncharacterized protein</fullName>
    </submittedName>
</protein>
<proteinExistence type="predicted"/>
<name>N1PD59_DOTSN</name>
<dbReference type="Proteomes" id="UP000016933">
    <property type="component" value="Unassembled WGS sequence"/>
</dbReference>
<gene>
    <name evidence="2" type="ORF">DOTSEDRAFT_37346</name>
</gene>
<feature type="compositionally biased region" description="Basic and acidic residues" evidence="1">
    <location>
        <begin position="272"/>
        <end position="281"/>
    </location>
</feature>
<organism evidence="2 3">
    <name type="scientific">Dothistroma septosporum (strain NZE10 / CBS 128990)</name>
    <name type="common">Red band needle blight fungus</name>
    <name type="synonym">Mycosphaerella pini</name>
    <dbReference type="NCBI Taxonomy" id="675120"/>
    <lineage>
        <taxon>Eukaryota</taxon>
        <taxon>Fungi</taxon>
        <taxon>Dikarya</taxon>
        <taxon>Ascomycota</taxon>
        <taxon>Pezizomycotina</taxon>
        <taxon>Dothideomycetes</taxon>
        <taxon>Dothideomycetidae</taxon>
        <taxon>Mycosphaerellales</taxon>
        <taxon>Mycosphaerellaceae</taxon>
        <taxon>Dothistroma</taxon>
    </lineage>
</organism>
<dbReference type="OrthoDB" id="3640637at2759"/>
<keyword evidence="3" id="KW-1185">Reference proteome</keyword>
<evidence type="ECO:0000313" key="3">
    <source>
        <dbReference type="Proteomes" id="UP000016933"/>
    </source>
</evidence>